<comment type="caution">
    <text evidence="1">The sequence shown here is derived from an EMBL/GenBank/DDBJ whole genome shotgun (WGS) entry which is preliminary data.</text>
</comment>
<evidence type="ECO:0000313" key="2">
    <source>
        <dbReference type="Proteomes" id="UP001153148"/>
    </source>
</evidence>
<evidence type="ECO:0000313" key="1">
    <source>
        <dbReference type="EMBL" id="CAG2064049.1"/>
    </source>
</evidence>
<keyword evidence="2" id="KW-1185">Reference proteome</keyword>
<dbReference type="EMBL" id="CAJPIN010031225">
    <property type="protein sequence ID" value="CAG2064049.1"/>
    <property type="molecule type" value="Genomic_DNA"/>
</dbReference>
<name>A0ABN7PAG8_TIMPD</name>
<accession>A0ABN7PAG8</accession>
<gene>
    <name evidence="1" type="ORF">TPAB3V08_LOCUS10996</name>
</gene>
<dbReference type="Proteomes" id="UP001153148">
    <property type="component" value="Unassembled WGS sequence"/>
</dbReference>
<reference evidence="1" key="1">
    <citation type="submission" date="2021-03" db="EMBL/GenBank/DDBJ databases">
        <authorList>
            <person name="Tran Van P."/>
        </authorList>
    </citation>
    <scope>NUCLEOTIDE SEQUENCE</scope>
</reference>
<organism evidence="1 2">
    <name type="scientific">Timema podura</name>
    <name type="common">Walking stick</name>
    <dbReference type="NCBI Taxonomy" id="61482"/>
    <lineage>
        <taxon>Eukaryota</taxon>
        <taxon>Metazoa</taxon>
        <taxon>Ecdysozoa</taxon>
        <taxon>Arthropoda</taxon>
        <taxon>Hexapoda</taxon>
        <taxon>Insecta</taxon>
        <taxon>Pterygota</taxon>
        <taxon>Neoptera</taxon>
        <taxon>Polyneoptera</taxon>
        <taxon>Phasmatodea</taxon>
        <taxon>Timematodea</taxon>
        <taxon>Timematoidea</taxon>
        <taxon>Timematidae</taxon>
        <taxon>Timema</taxon>
    </lineage>
</organism>
<sequence length="190" mass="21143">MFEWSAKENARLDTHGTIYTHCPGHSWHPATGPYMNTKHVDPLLASLVHSRTHWSTPGLAGPLAASLVHSRTRWSTPGLAGPILDSLVHSRTHWSTPGLAGPILDSLVGNQELRALWIAPTKYIEEYTTLFEESEPKLFYMCNFSSKKSPLCRAMSPSAVRFTQLPVGQGWRERRRAVKVAGVAVHTVEH</sequence>
<protein>
    <submittedName>
        <fullName evidence="1">Uncharacterized protein</fullName>
    </submittedName>
</protein>
<proteinExistence type="predicted"/>